<sequence>MECLEHRVMRRLDRIDQVFVSQGIELPSLPNSPASDEQDQEEELAEEPTHQDAPPETQVTTEVQHPPELLVWNQHSTQPVLKYCEHTAAVKAIAWSPHVHGLLASRGGTTDRCIRFWNITTNSHLSYMELEVR</sequence>
<evidence type="ECO:0000256" key="2">
    <source>
        <dbReference type="ARBA" id="ARBA00022737"/>
    </source>
</evidence>
<protein>
    <recommendedName>
        <fullName evidence="7">Anaphase-promoting complex subunit 4 WD40 domain-containing protein</fullName>
    </recommendedName>
</protein>
<dbReference type="GO" id="GO:0010997">
    <property type="term" value="F:anaphase-promoting complex binding"/>
    <property type="evidence" value="ECO:0007669"/>
    <property type="project" value="InterPro"/>
</dbReference>
<evidence type="ECO:0000256" key="4">
    <source>
        <dbReference type="SAM" id="MobiDB-lite"/>
    </source>
</evidence>
<dbReference type="InterPro" id="IPR033010">
    <property type="entry name" value="Cdc20/Fizzy"/>
</dbReference>
<feature type="region of interest" description="Disordered" evidence="4">
    <location>
        <begin position="24"/>
        <end position="66"/>
    </location>
</feature>
<dbReference type="GO" id="GO:0031145">
    <property type="term" value="P:anaphase-promoting complex-dependent catabolic process"/>
    <property type="evidence" value="ECO:0007669"/>
    <property type="project" value="TreeGrafter"/>
</dbReference>
<dbReference type="STRING" id="3818.A0A445AU00"/>
<dbReference type="SUPFAM" id="SSF117289">
    <property type="entry name" value="Nucleoporin domain"/>
    <property type="match status" value="1"/>
</dbReference>
<keyword evidence="2" id="KW-0677">Repeat</keyword>
<evidence type="ECO:0000313" key="6">
    <source>
        <dbReference type="Proteomes" id="UP000289738"/>
    </source>
</evidence>
<dbReference type="Gene3D" id="2.130.10.10">
    <property type="entry name" value="YVTN repeat-like/Quinoprotein amine dehydrogenase"/>
    <property type="match status" value="1"/>
</dbReference>
<gene>
    <name evidence="5" type="ORF">Ahy_B01g054465</name>
</gene>
<evidence type="ECO:0000256" key="3">
    <source>
        <dbReference type="ARBA" id="ARBA00023306"/>
    </source>
</evidence>
<dbReference type="Proteomes" id="UP000289738">
    <property type="component" value="Chromosome B01"/>
</dbReference>
<dbReference type="PANTHER" id="PTHR19918:SF1">
    <property type="entry name" value="FIZZY-RELATED PROTEIN HOMOLOG"/>
    <property type="match status" value="1"/>
</dbReference>
<dbReference type="GO" id="GO:1990757">
    <property type="term" value="F:ubiquitin ligase activator activity"/>
    <property type="evidence" value="ECO:0007669"/>
    <property type="project" value="TreeGrafter"/>
</dbReference>
<proteinExistence type="predicted"/>
<keyword evidence="3" id="KW-0131">Cell cycle</keyword>
<reference evidence="5 6" key="1">
    <citation type="submission" date="2019-01" db="EMBL/GenBank/DDBJ databases">
        <title>Sequencing of cultivated peanut Arachis hypogaea provides insights into genome evolution and oil improvement.</title>
        <authorList>
            <person name="Chen X."/>
        </authorList>
    </citation>
    <scope>NUCLEOTIDE SEQUENCE [LARGE SCALE GENOMIC DNA]</scope>
    <source>
        <strain evidence="6">cv. Fuhuasheng</strain>
        <tissue evidence="5">Leaves</tissue>
    </source>
</reference>
<evidence type="ECO:0000313" key="5">
    <source>
        <dbReference type="EMBL" id="RYR29873.1"/>
    </source>
</evidence>
<keyword evidence="6" id="KW-1185">Reference proteome</keyword>
<dbReference type="AlphaFoldDB" id="A0A445AU00"/>
<dbReference type="InterPro" id="IPR015943">
    <property type="entry name" value="WD40/YVTN_repeat-like_dom_sf"/>
</dbReference>
<dbReference type="GO" id="GO:1905786">
    <property type="term" value="P:positive regulation of anaphase-promoting complex-dependent catabolic process"/>
    <property type="evidence" value="ECO:0007669"/>
    <property type="project" value="TreeGrafter"/>
</dbReference>
<keyword evidence="1" id="KW-0853">WD repeat</keyword>
<accession>A0A445AU00</accession>
<dbReference type="PANTHER" id="PTHR19918">
    <property type="entry name" value="CELL DIVISION CYCLE 20 CDC20 FIZZY -RELATED"/>
    <property type="match status" value="1"/>
</dbReference>
<dbReference type="EMBL" id="SDMP01000011">
    <property type="protein sequence ID" value="RYR29873.1"/>
    <property type="molecule type" value="Genomic_DNA"/>
</dbReference>
<comment type="caution">
    <text evidence="5">The sequence shown here is derived from an EMBL/GenBank/DDBJ whole genome shotgun (WGS) entry which is preliminary data.</text>
</comment>
<name>A0A445AU00_ARAHY</name>
<evidence type="ECO:0008006" key="7">
    <source>
        <dbReference type="Google" id="ProtNLM"/>
    </source>
</evidence>
<feature type="compositionally biased region" description="Acidic residues" evidence="4">
    <location>
        <begin position="36"/>
        <end position="46"/>
    </location>
</feature>
<dbReference type="GO" id="GO:0005680">
    <property type="term" value="C:anaphase-promoting complex"/>
    <property type="evidence" value="ECO:0007669"/>
    <property type="project" value="TreeGrafter"/>
</dbReference>
<organism evidence="5 6">
    <name type="scientific">Arachis hypogaea</name>
    <name type="common">Peanut</name>
    <dbReference type="NCBI Taxonomy" id="3818"/>
    <lineage>
        <taxon>Eukaryota</taxon>
        <taxon>Viridiplantae</taxon>
        <taxon>Streptophyta</taxon>
        <taxon>Embryophyta</taxon>
        <taxon>Tracheophyta</taxon>
        <taxon>Spermatophyta</taxon>
        <taxon>Magnoliopsida</taxon>
        <taxon>eudicotyledons</taxon>
        <taxon>Gunneridae</taxon>
        <taxon>Pentapetalae</taxon>
        <taxon>rosids</taxon>
        <taxon>fabids</taxon>
        <taxon>Fabales</taxon>
        <taxon>Fabaceae</taxon>
        <taxon>Papilionoideae</taxon>
        <taxon>50 kb inversion clade</taxon>
        <taxon>dalbergioids sensu lato</taxon>
        <taxon>Dalbergieae</taxon>
        <taxon>Pterocarpus clade</taxon>
        <taxon>Arachis</taxon>
    </lineage>
</organism>
<evidence type="ECO:0000256" key="1">
    <source>
        <dbReference type="ARBA" id="ARBA00022574"/>
    </source>
</evidence>